<dbReference type="AlphaFoldDB" id="A0A1X7EQ26"/>
<gene>
    <name evidence="1" type="ORF">SAMN02982989_1581</name>
</gene>
<dbReference type="EMBL" id="FXAF01000006">
    <property type="protein sequence ID" value="SMF37808.1"/>
    <property type="molecule type" value="Genomic_DNA"/>
</dbReference>
<evidence type="ECO:0000313" key="2">
    <source>
        <dbReference type="Proteomes" id="UP000192903"/>
    </source>
</evidence>
<dbReference type="STRING" id="464029.SAMN02982989_1581"/>
<proteinExistence type="predicted"/>
<accession>A0A1X7EQ26</accession>
<evidence type="ECO:0000313" key="1">
    <source>
        <dbReference type="EMBL" id="SMF37808.1"/>
    </source>
</evidence>
<reference evidence="2" key="1">
    <citation type="submission" date="2017-04" db="EMBL/GenBank/DDBJ databases">
        <authorList>
            <person name="Varghese N."/>
            <person name="Submissions S."/>
        </authorList>
    </citation>
    <scope>NUCLEOTIDE SEQUENCE [LARGE SCALE GENOMIC DNA]</scope>
    <source>
        <strain evidence="2">B4P</strain>
    </source>
</reference>
<name>A0A1X7EQ26_9HYPH</name>
<protein>
    <submittedName>
        <fullName evidence="1">Uncharacterized protein</fullName>
    </submittedName>
</protein>
<dbReference type="Proteomes" id="UP000192903">
    <property type="component" value="Unassembled WGS sequence"/>
</dbReference>
<sequence length="87" mass="9551">MVALIFILACIAVLSAVFTVVIRQMAKAHRQHYLEEMAVNELACASPTEPERKAAYKARPRARSAGSRHGRVARGLAARLHSGPIMR</sequence>
<dbReference type="RefSeq" id="WP_143531585.1">
    <property type="nucleotide sequence ID" value="NZ_FXAF01000006.1"/>
</dbReference>
<dbReference type="OrthoDB" id="9983834at2"/>
<keyword evidence="2" id="KW-1185">Reference proteome</keyword>
<organism evidence="1 2">
    <name type="scientific">Xaviernesmea oryzae</name>
    <dbReference type="NCBI Taxonomy" id="464029"/>
    <lineage>
        <taxon>Bacteria</taxon>
        <taxon>Pseudomonadati</taxon>
        <taxon>Pseudomonadota</taxon>
        <taxon>Alphaproteobacteria</taxon>
        <taxon>Hyphomicrobiales</taxon>
        <taxon>Rhizobiaceae</taxon>
        <taxon>Rhizobium/Agrobacterium group</taxon>
        <taxon>Xaviernesmea</taxon>
    </lineage>
</organism>